<dbReference type="InterPro" id="IPR011765">
    <property type="entry name" value="Pept_M16_N"/>
</dbReference>
<dbReference type="RefSeq" id="WP_175276758.1">
    <property type="nucleotide sequence ID" value="NZ_CP054836.1"/>
</dbReference>
<comment type="similarity">
    <text evidence="2 4">Belongs to the peptidase M16 family.</text>
</comment>
<feature type="domain" description="Peptidase M16 C-terminal" evidence="6">
    <location>
        <begin position="166"/>
        <end position="338"/>
    </location>
</feature>
<evidence type="ECO:0000256" key="1">
    <source>
        <dbReference type="ARBA" id="ARBA00001947"/>
    </source>
</evidence>
<dbReference type="GO" id="GO:0046872">
    <property type="term" value="F:metal ion binding"/>
    <property type="evidence" value="ECO:0007669"/>
    <property type="project" value="InterPro"/>
</dbReference>
<dbReference type="AlphaFoldDB" id="A0A6N1VGS9"/>
<dbReference type="PANTHER" id="PTHR11851:SF49">
    <property type="entry name" value="MITOCHONDRIAL-PROCESSING PEPTIDASE SUBUNIT ALPHA"/>
    <property type="match status" value="1"/>
</dbReference>
<dbReference type="Pfam" id="PF00675">
    <property type="entry name" value="Peptidase_M16"/>
    <property type="match status" value="1"/>
</dbReference>
<evidence type="ECO:0000313" key="7">
    <source>
        <dbReference type="EMBL" id="QKV18865.1"/>
    </source>
</evidence>
<dbReference type="InterPro" id="IPR007863">
    <property type="entry name" value="Peptidase_M16_C"/>
</dbReference>
<dbReference type="KEGG" id="orm:HTY61_10590"/>
<dbReference type="Proteomes" id="UP000509367">
    <property type="component" value="Chromosome"/>
</dbReference>
<sequence length="440" mass="48791">MTVETTRLSNGITVATQRFGHVESVSLGVWIKAGSRNELENEHGIAHMLEHMAFKGTVRRDARTIAEEIENVGGEINAATSVETTSYFVRVLKDDVPLALDLLSDILQNSKFDTDELEREKHVVLQELGAADDTPDDAVFDRFTEAAFRHQPIGRAILGTRETISSFTPEQIRTYIDREYCGERMVIAATGAIDHDAFVQLAERYFGSIQTKPKGKAVSLAHYVGGDYREHRQLQDTQFLLGFEGRAYHVRDFYASQVLAMLLGGGMSSRLFQEVREKRGICYSIYAFHWGFSDTGIFGIHAATEPGDLDELVHLVLKELCRASEDIELSELERARAQFRAALLMSGESAPARAGQIARQILLYGRPIPNEELLDRLDKLTVARLRDLAGRLFTASAPTVSAIGPVDRLMDIESIRSELMAGAGSDGYVGRRVDARLAVG</sequence>
<evidence type="ECO:0000256" key="4">
    <source>
        <dbReference type="RuleBase" id="RU004447"/>
    </source>
</evidence>
<dbReference type="InterPro" id="IPR011249">
    <property type="entry name" value="Metalloenz_LuxS/M16"/>
</dbReference>
<dbReference type="InterPro" id="IPR050361">
    <property type="entry name" value="MPP/UQCRC_Complex"/>
</dbReference>
<name>A0A6N1VGS9_9HYPH</name>
<reference evidence="7 8" key="1">
    <citation type="submission" date="2020-06" db="EMBL/GenBank/DDBJ databases">
        <title>Oricola thermophila sp. nov. isolated from a tidal sediments.</title>
        <authorList>
            <person name="Kwon K.K."/>
            <person name="Yang S.-H."/>
            <person name="Park M.-J."/>
        </authorList>
    </citation>
    <scope>NUCLEOTIDE SEQUENCE [LARGE SCALE GENOMIC DNA]</scope>
    <source>
        <strain evidence="7 8">MEBiC13590</strain>
    </source>
</reference>
<keyword evidence="3" id="KW-0645">Protease</keyword>
<feature type="domain" description="Peptidase M16 N-terminal" evidence="5">
    <location>
        <begin position="14"/>
        <end position="160"/>
    </location>
</feature>
<proteinExistence type="inferred from homology"/>
<evidence type="ECO:0000259" key="6">
    <source>
        <dbReference type="Pfam" id="PF05193"/>
    </source>
</evidence>
<gene>
    <name evidence="7" type="ORF">HTY61_10590</name>
</gene>
<keyword evidence="3" id="KW-0378">Hydrolase</keyword>
<dbReference type="Gene3D" id="3.30.830.10">
    <property type="entry name" value="Metalloenzyme, LuxS/M16 peptidase-like"/>
    <property type="match status" value="2"/>
</dbReference>
<dbReference type="GO" id="GO:0004222">
    <property type="term" value="F:metalloendopeptidase activity"/>
    <property type="evidence" value="ECO:0007669"/>
    <property type="project" value="InterPro"/>
</dbReference>
<evidence type="ECO:0000256" key="2">
    <source>
        <dbReference type="ARBA" id="ARBA00007261"/>
    </source>
</evidence>
<protein>
    <submittedName>
        <fullName evidence="7">Insulinase family protein</fullName>
    </submittedName>
</protein>
<dbReference type="FunFam" id="3.30.830.10:FF:000008">
    <property type="entry name" value="Mitochondrial-processing peptidase subunit beta"/>
    <property type="match status" value="1"/>
</dbReference>
<dbReference type="PROSITE" id="PS00143">
    <property type="entry name" value="INSULINASE"/>
    <property type="match status" value="1"/>
</dbReference>
<dbReference type="Pfam" id="PF05193">
    <property type="entry name" value="Peptidase_M16_C"/>
    <property type="match status" value="1"/>
</dbReference>
<evidence type="ECO:0000313" key="8">
    <source>
        <dbReference type="Proteomes" id="UP000509367"/>
    </source>
</evidence>
<comment type="cofactor">
    <cofactor evidence="1">
        <name>Zn(2+)</name>
        <dbReference type="ChEBI" id="CHEBI:29105"/>
    </cofactor>
</comment>
<accession>A0A6N1VGS9</accession>
<keyword evidence="8" id="KW-1185">Reference proteome</keyword>
<dbReference type="GO" id="GO:0006508">
    <property type="term" value="P:proteolysis"/>
    <property type="evidence" value="ECO:0007669"/>
    <property type="project" value="InterPro"/>
</dbReference>
<organism evidence="7 8">
    <name type="scientific">Oricola thermophila</name>
    <dbReference type="NCBI Taxonomy" id="2742145"/>
    <lineage>
        <taxon>Bacteria</taxon>
        <taxon>Pseudomonadati</taxon>
        <taxon>Pseudomonadota</taxon>
        <taxon>Alphaproteobacteria</taxon>
        <taxon>Hyphomicrobiales</taxon>
        <taxon>Ahrensiaceae</taxon>
        <taxon>Oricola</taxon>
    </lineage>
</organism>
<dbReference type="EMBL" id="CP054836">
    <property type="protein sequence ID" value="QKV18865.1"/>
    <property type="molecule type" value="Genomic_DNA"/>
</dbReference>
<dbReference type="SUPFAM" id="SSF63411">
    <property type="entry name" value="LuxS/MPP-like metallohydrolase"/>
    <property type="match status" value="2"/>
</dbReference>
<evidence type="ECO:0000256" key="3">
    <source>
        <dbReference type="ARBA" id="ARBA00023049"/>
    </source>
</evidence>
<dbReference type="PANTHER" id="PTHR11851">
    <property type="entry name" value="METALLOPROTEASE"/>
    <property type="match status" value="1"/>
</dbReference>
<evidence type="ECO:0000259" key="5">
    <source>
        <dbReference type="Pfam" id="PF00675"/>
    </source>
</evidence>
<keyword evidence="3" id="KW-0482">Metalloprotease</keyword>
<dbReference type="InterPro" id="IPR001431">
    <property type="entry name" value="Pept_M16_Zn_BS"/>
</dbReference>